<accession>A0A0J1B8R1</accession>
<sequence length="45" mass="4804">MIAASVALEAGLRKTVTGRDGSSIATIAVGITNERWLDFQRGSQR</sequence>
<name>A0A0J1B8R1_RHOIS</name>
<dbReference type="PATRIC" id="fig|595434.4.peg.4290"/>
<reference evidence="1" key="1">
    <citation type="submission" date="2015-05" db="EMBL/GenBank/DDBJ databases">
        <title>Permanent draft genome of Rhodopirellula islandicus K833.</title>
        <authorList>
            <person name="Kizina J."/>
            <person name="Richter M."/>
            <person name="Glockner F.O."/>
            <person name="Harder J."/>
        </authorList>
    </citation>
    <scope>NUCLEOTIDE SEQUENCE [LARGE SCALE GENOMIC DNA]</scope>
    <source>
        <strain evidence="1">K833</strain>
    </source>
</reference>
<protein>
    <submittedName>
        <fullName evidence="1">Uncharacterized protein</fullName>
    </submittedName>
</protein>
<evidence type="ECO:0000313" key="2">
    <source>
        <dbReference type="Proteomes" id="UP000036367"/>
    </source>
</evidence>
<keyword evidence="2" id="KW-1185">Reference proteome</keyword>
<dbReference type="EMBL" id="LECT01000038">
    <property type="protein sequence ID" value="KLU03205.1"/>
    <property type="molecule type" value="Genomic_DNA"/>
</dbReference>
<gene>
    <name evidence="1" type="ORF">RISK_004517</name>
</gene>
<comment type="caution">
    <text evidence="1">The sequence shown here is derived from an EMBL/GenBank/DDBJ whole genome shotgun (WGS) entry which is preliminary data.</text>
</comment>
<evidence type="ECO:0000313" key="1">
    <source>
        <dbReference type="EMBL" id="KLU03205.1"/>
    </source>
</evidence>
<organism evidence="1 2">
    <name type="scientific">Rhodopirellula islandica</name>
    <dbReference type="NCBI Taxonomy" id="595434"/>
    <lineage>
        <taxon>Bacteria</taxon>
        <taxon>Pseudomonadati</taxon>
        <taxon>Planctomycetota</taxon>
        <taxon>Planctomycetia</taxon>
        <taxon>Pirellulales</taxon>
        <taxon>Pirellulaceae</taxon>
        <taxon>Rhodopirellula</taxon>
    </lineage>
</organism>
<dbReference type="AlphaFoldDB" id="A0A0J1B8R1"/>
<proteinExistence type="predicted"/>
<dbReference type="Proteomes" id="UP000036367">
    <property type="component" value="Unassembled WGS sequence"/>
</dbReference>